<dbReference type="PROSITE" id="PS50889">
    <property type="entry name" value="S4"/>
    <property type="match status" value="1"/>
</dbReference>
<reference evidence="2 3" key="1">
    <citation type="submission" date="2014-12" db="EMBL/GenBank/DDBJ databases">
        <title>Reclassification of Actinobacillus muris as Muribacter muris.</title>
        <authorList>
            <person name="Christensen H."/>
            <person name="Nicklas W."/>
            <person name="Bisgaard M."/>
        </authorList>
    </citation>
    <scope>NUCLEOTIDE SEQUENCE [LARGE SCALE GENOMIC DNA]</scope>
    <source>
        <strain evidence="2 3">Ackerman80-443D</strain>
    </source>
</reference>
<dbReference type="PATRIC" id="fig|67855.3.peg.1340"/>
<gene>
    <name evidence="2" type="ORF">RO21_06690</name>
</gene>
<dbReference type="AlphaFoldDB" id="A0A0J5P6J8"/>
<accession>A0A0J5P6J8</accession>
<keyword evidence="1" id="KW-0694">RNA-binding</keyword>
<name>A0A0J5P6J8_9PAST</name>
<evidence type="ECO:0000313" key="2">
    <source>
        <dbReference type="EMBL" id="KMK51390.1"/>
    </source>
</evidence>
<evidence type="ECO:0000256" key="1">
    <source>
        <dbReference type="PROSITE-ProRule" id="PRU00182"/>
    </source>
</evidence>
<evidence type="ECO:0000313" key="3">
    <source>
        <dbReference type="Proteomes" id="UP000036270"/>
    </source>
</evidence>
<keyword evidence="3" id="KW-1185">Reference proteome</keyword>
<protein>
    <submittedName>
        <fullName evidence="2">Uncharacterized protein</fullName>
    </submittedName>
</protein>
<dbReference type="GO" id="GO:0003723">
    <property type="term" value="F:RNA binding"/>
    <property type="evidence" value="ECO:0007669"/>
    <property type="project" value="UniProtKB-KW"/>
</dbReference>
<dbReference type="Proteomes" id="UP000036270">
    <property type="component" value="Unassembled WGS sequence"/>
</dbReference>
<proteinExistence type="predicted"/>
<dbReference type="EMBL" id="JWIZ01000037">
    <property type="protein sequence ID" value="KMK51390.1"/>
    <property type="molecule type" value="Genomic_DNA"/>
</dbReference>
<dbReference type="RefSeq" id="WP_047977023.1">
    <property type="nucleotide sequence ID" value="NZ_JWIZ01000037.1"/>
</dbReference>
<comment type="caution">
    <text evidence="2">The sequence shown here is derived from an EMBL/GenBank/DDBJ whole genome shotgun (WGS) entry which is preliminary data.</text>
</comment>
<sequence>MNKIKKILFLLLLFYWGISIFKDTTYLVSLGDTPIYLNSTDILDNLKSSDRLKKGDVVTIKGIIDLKHYLAYKVIINGEIRYILEGDYIIIDNSFWRVLDNETNSP</sequence>
<organism evidence="2 3">
    <name type="scientific">Muribacter muris</name>
    <dbReference type="NCBI Taxonomy" id="67855"/>
    <lineage>
        <taxon>Bacteria</taxon>
        <taxon>Pseudomonadati</taxon>
        <taxon>Pseudomonadota</taxon>
        <taxon>Gammaproteobacteria</taxon>
        <taxon>Pasteurellales</taxon>
        <taxon>Pasteurellaceae</taxon>
        <taxon>Muribacter</taxon>
    </lineage>
</organism>